<evidence type="ECO:0008006" key="9">
    <source>
        <dbReference type="Google" id="ProtNLM"/>
    </source>
</evidence>
<protein>
    <recommendedName>
        <fullName evidence="9">LemA family protein</fullName>
    </recommendedName>
</protein>
<sequence>MSLRRFGKIMLPAMLALWLTACGINAIPTAEENAKAKWADVQNQYQRRADLIPNLVATVRGYAEQEREVLVEVTNARARATSVNVSPEQLTDPAAVEQFSQAQGALSQSLGRLLLVVERYPDLKSNQNFLALQSQIEGTENRIAIARLDYNRAVQDYNTEIRTFPSIVGARLIYGAKPMVPFQATSPGAEQAPKVEF</sequence>
<keyword evidence="3" id="KW-0812">Transmembrane</keyword>
<evidence type="ECO:0000256" key="5">
    <source>
        <dbReference type="ARBA" id="ARBA00023136"/>
    </source>
</evidence>
<dbReference type="STRING" id="1921510.BSL82_14395"/>
<dbReference type="EMBL" id="CP018221">
    <property type="protein sequence ID" value="API60331.1"/>
    <property type="molecule type" value="Genomic_DNA"/>
</dbReference>
<dbReference type="PROSITE" id="PS51257">
    <property type="entry name" value="PROKAR_LIPOPROTEIN"/>
    <property type="match status" value="1"/>
</dbReference>
<proteinExistence type="inferred from homology"/>
<name>A0A1L3ZXH4_9SPHN</name>
<reference evidence="8" key="1">
    <citation type="submission" date="2016-11" db="EMBL/GenBank/DDBJ databases">
        <title>Complete Genome Sequence of alachlor-degrading Sphingomonas sp. strain JJ-A5.</title>
        <authorList>
            <person name="Lee H."/>
            <person name="Ka J.-O."/>
        </authorList>
    </citation>
    <scope>NUCLEOTIDE SEQUENCE [LARGE SCALE GENOMIC DNA]</scope>
    <source>
        <strain evidence="8">JJ-A5</strain>
    </source>
</reference>
<keyword evidence="4" id="KW-1133">Transmembrane helix</keyword>
<gene>
    <name evidence="7" type="ORF">BSL82_14395</name>
</gene>
<dbReference type="PANTHER" id="PTHR34478">
    <property type="entry name" value="PROTEIN LEMA"/>
    <property type="match status" value="1"/>
</dbReference>
<organism evidence="7 8">
    <name type="scientific">Tardibacter chloracetimidivorans</name>
    <dbReference type="NCBI Taxonomy" id="1921510"/>
    <lineage>
        <taxon>Bacteria</taxon>
        <taxon>Pseudomonadati</taxon>
        <taxon>Pseudomonadota</taxon>
        <taxon>Alphaproteobacteria</taxon>
        <taxon>Sphingomonadales</taxon>
        <taxon>Sphingomonadaceae</taxon>
        <taxon>Tardibacter</taxon>
    </lineage>
</organism>
<dbReference type="RefSeq" id="WP_072598026.1">
    <property type="nucleotide sequence ID" value="NZ_CP018221.1"/>
</dbReference>
<dbReference type="PANTHER" id="PTHR34478:SF2">
    <property type="entry name" value="MEMBRANE PROTEIN"/>
    <property type="match status" value="1"/>
</dbReference>
<keyword evidence="6" id="KW-0732">Signal</keyword>
<evidence type="ECO:0000256" key="3">
    <source>
        <dbReference type="ARBA" id="ARBA00022692"/>
    </source>
</evidence>
<evidence type="ECO:0000256" key="2">
    <source>
        <dbReference type="ARBA" id="ARBA00008854"/>
    </source>
</evidence>
<evidence type="ECO:0000256" key="6">
    <source>
        <dbReference type="SAM" id="SignalP"/>
    </source>
</evidence>
<accession>A0A1L3ZXH4</accession>
<evidence type="ECO:0000313" key="8">
    <source>
        <dbReference type="Proteomes" id="UP000182063"/>
    </source>
</evidence>
<comment type="similarity">
    <text evidence="2">Belongs to the LemA family.</text>
</comment>
<evidence type="ECO:0000313" key="7">
    <source>
        <dbReference type="EMBL" id="API60331.1"/>
    </source>
</evidence>
<dbReference type="Proteomes" id="UP000182063">
    <property type="component" value="Chromosome"/>
</dbReference>
<dbReference type="AlphaFoldDB" id="A0A1L3ZXH4"/>
<dbReference type="OrthoDB" id="9804152at2"/>
<dbReference type="InterPro" id="IPR023353">
    <property type="entry name" value="LemA-like_dom_sf"/>
</dbReference>
<keyword evidence="8" id="KW-1185">Reference proteome</keyword>
<comment type="subcellular location">
    <subcellularLocation>
        <location evidence="1">Membrane</location>
        <topology evidence="1">Single-pass membrane protein</topology>
    </subcellularLocation>
</comment>
<dbReference type="SUPFAM" id="SSF140478">
    <property type="entry name" value="LemA-like"/>
    <property type="match status" value="1"/>
</dbReference>
<dbReference type="Gene3D" id="1.20.1440.20">
    <property type="entry name" value="LemA-like domain"/>
    <property type="match status" value="1"/>
</dbReference>
<evidence type="ECO:0000256" key="1">
    <source>
        <dbReference type="ARBA" id="ARBA00004167"/>
    </source>
</evidence>
<dbReference type="KEGG" id="sphj:BSL82_14395"/>
<dbReference type="InterPro" id="IPR007156">
    <property type="entry name" value="MamQ_LemA"/>
</dbReference>
<dbReference type="Pfam" id="PF04011">
    <property type="entry name" value="LemA"/>
    <property type="match status" value="1"/>
</dbReference>
<feature type="signal peptide" evidence="6">
    <location>
        <begin position="1"/>
        <end position="26"/>
    </location>
</feature>
<feature type="chain" id="PRO_5012182521" description="LemA family protein" evidence="6">
    <location>
        <begin position="27"/>
        <end position="197"/>
    </location>
</feature>
<keyword evidence="5" id="KW-0472">Membrane</keyword>
<dbReference type="GO" id="GO:0016020">
    <property type="term" value="C:membrane"/>
    <property type="evidence" value="ECO:0007669"/>
    <property type="project" value="UniProtKB-SubCell"/>
</dbReference>
<evidence type="ECO:0000256" key="4">
    <source>
        <dbReference type="ARBA" id="ARBA00022989"/>
    </source>
</evidence>